<evidence type="ECO:0000259" key="7">
    <source>
        <dbReference type="PROSITE" id="PS51790"/>
    </source>
</evidence>
<dbReference type="PROSITE" id="PS51790">
    <property type="entry name" value="MSRB"/>
    <property type="match status" value="1"/>
</dbReference>
<dbReference type="GO" id="GO:0006979">
    <property type="term" value="P:response to oxidative stress"/>
    <property type="evidence" value="ECO:0007669"/>
    <property type="project" value="InterPro"/>
</dbReference>
<dbReference type="PANTHER" id="PTHR10173">
    <property type="entry name" value="METHIONINE SULFOXIDE REDUCTASE"/>
    <property type="match status" value="1"/>
</dbReference>
<evidence type="ECO:0000256" key="4">
    <source>
        <dbReference type="ARBA" id="ARBA00023002"/>
    </source>
</evidence>
<feature type="active site" description="Nucleophile" evidence="6">
    <location>
        <position position="120"/>
    </location>
</feature>
<name>A0A2M6WYN7_9BACT</name>
<feature type="binding site" evidence="6">
    <location>
        <position position="97"/>
    </location>
    <ligand>
        <name>Zn(2+)</name>
        <dbReference type="ChEBI" id="CHEBI:29105"/>
    </ligand>
</feature>
<dbReference type="EC" id="1.8.4.12" evidence="6"/>
<comment type="cofactor">
    <cofactor evidence="6">
        <name>Zn(2+)</name>
        <dbReference type="ChEBI" id="CHEBI:29105"/>
    </cofactor>
    <text evidence="6">Binds 1 zinc ion per subunit. The zinc ion is important for the structural integrity of the protein.</text>
</comment>
<organism evidence="8 9">
    <name type="scientific">Candidatus Andersenbacteria bacterium CG10_big_fil_rev_8_21_14_0_10_54_11</name>
    <dbReference type="NCBI Taxonomy" id="1974485"/>
    <lineage>
        <taxon>Bacteria</taxon>
        <taxon>Candidatus Anderseniibacteriota</taxon>
    </lineage>
</organism>
<dbReference type="GO" id="GO:0033743">
    <property type="term" value="F:peptide-methionine (R)-S-oxide reductase activity"/>
    <property type="evidence" value="ECO:0007669"/>
    <property type="project" value="UniProtKB-UniRule"/>
</dbReference>
<dbReference type="Proteomes" id="UP000230731">
    <property type="component" value="Unassembled WGS sequence"/>
</dbReference>
<proteinExistence type="inferred from homology"/>
<feature type="domain" description="MsrB" evidence="7">
    <location>
        <begin position="9"/>
        <end position="131"/>
    </location>
</feature>
<dbReference type="EMBL" id="PEZP01000040">
    <property type="protein sequence ID" value="PIT97911.1"/>
    <property type="molecule type" value="Genomic_DNA"/>
</dbReference>
<dbReference type="Gene3D" id="2.170.150.20">
    <property type="entry name" value="Peptide methionine sulfoxide reductase"/>
    <property type="match status" value="1"/>
</dbReference>
<evidence type="ECO:0000256" key="5">
    <source>
        <dbReference type="ARBA" id="ARBA00048488"/>
    </source>
</evidence>
<dbReference type="Pfam" id="PF01641">
    <property type="entry name" value="SelR"/>
    <property type="match status" value="1"/>
</dbReference>
<feature type="binding site" evidence="6">
    <location>
        <position position="51"/>
    </location>
    <ligand>
        <name>Zn(2+)</name>
        <dbReference type="ChEBI" id="CHEBI:29105"/>
    </ligand>
</feature>
<evidence type="ECO:0000256" key="6">
    <source>
        <dbReference type="HAMAP-Rule" id="MF_01400"/>
    </source>
</evidence>
<feature type="binding site" evidence="6">
    <location>
        <position position="100"/>
    </location>
    <ligand>
        <name>Zn(2+)</name>
        <dbReference type="ChEBI" id="CHEBI:29105"/>
    </ligand>
</feature>
<keyword evidence="4 6" id="KW-0560">Oxidoreductase</keyword>
<protein>
    <recommendedName>
        <fullName evidence="6">Peptide methionine sulfoxide reductase MsrB</fullName>
        <ecNumber evidence="6">1.8.4.12</ecNumber>
    </recommendedName>
    <alternativeName>
        <fullName evidence="6">Peptide-methionine (R)-S-oxide reductase</fullName>
    </alternativeName>
</protein>
<keyword evidence="2 6" id="KW-0479">Metal-binding</keyword>
<dbReference type="HAMAP" id="MF_01400">
    <property type="entry name" value="MsrB"/>
    <property type="match status" value="1"/>
</dbReference>
<comment type="caution">
    <text evidence="8">The sequence shown here is derived from an EMBL/GenBank/DDBJ whole genome shotgun (WGS) entry which is preliminary data.</text>
</comment>
<dbReference type="InterPro" id="IPR002579">
    <property type="entry name" value="Met_Sox_Rdtase_MsrB_dom"/>
</dbReference>
<evidence type="ECO:0000256" key="2">
    <source>
        <dbReference type="ARBA" id="ARBA00022723"/>
    </source>
</evidence>
<accession>A0A2M6WYN7</accession>
<dbReference type="InterPro" id="IPR011057">
    <property type="entry name" value="Mss4-like_sf"/>
</dbReference>
<dbReference type="AlphaFoldDB" id="A0A2M6WYN7"/>
<evidence type="ECO:0000313" key="9">
    <source>
        <dbReference type="Proteomes" id="UP000230731"/>
    </source>
</evidence>
<dbReference type="GO" id="GO:0005737">
    <property type="term" value="C:cytoplasm"/>
    <property type="evidence" value="ECO:0007669"/>
    <property type="project" value="TreeGrafter"/>
</dbReference>
<keyword evidence="3 6" id="KW-0862">Zinc</keyword>
<dbReference type="InterPro" id="IPR028427">
    <property type="entry name" value="Met_Sox_Rdtase_MsrB"/>
</dbReference>
<dbReference type="SUPFAM" id="SSF51316">
    <property type="entry name" value="Mss4-like"/>
    <property type="match status" value="1"/>
</dbReference>
<gene>
    <name evidence="6 8" type="primary">msrB</name>
    <name evidence="8" type="ORF">COT71_03590</name>
</gene>
<dbReference type="PANTHER" id="PTHR10173:SF52">
    <property type="entry name" value="METHIONINE-R-SULFOXIDE REDUCTASE B1"/>
    <property type="match status" value="1"/>
</dbReference>
<dbReference type="NCBIfam" id="TIGR00357">
    <property type="entry name" value="peptide-methionine (R)-S-oxide reductase MsrB"/>
    <property type="match status" value="1"/>
</dbReference>
<reference evidence="9" key="1">
    <citation type="submission" date="2017-09" db="EMBL/GenBank/DDBJ databases">
        <title>Depth-based differentiation of microbial function through sediment-hosted aquifers and enrichment of novel symbionts in the deep terrestrial subsurface.</title>
        <authorList>
            <person name="Probst A.J."/>
            <person name="Ladd B."/>
            <person name="Jarett J.K."/>
            <person name="Geller-Mcgrath D.E."/>
            <person name="Sieber C.M.K."/>
            <person name="Emerson J.B."/>
            <person name="Anantharaman K."/>
            <person name="Thomas B.C."/>
            <person name="Malmstrom R."/>
            <person name="Stieglmeier M."/>
            <person name="Klingl A."/>
            <person name="Woyke T."/>
            <person name="Ryan C.M."/>
            <person name="Banfield J.F."/>
        </authorList>
    </citation>
    <scope>NUCLEOTIDE SEQUENCE [LARGE SCALE GENOMIC DNA]</scope>
</reference>
<sequence length="133" mass="14390">MKQTGNNTDADWQRLLSPERYAILREGATEAPFSGEYAQFDEQGTYRCGACGAALFLSDTKYDAGCGWPSFTSPAGEDTVTYHTDTSAGMQRTEVRCAACNSHLGHVFNDGPGSAGKRYCINSLALNFTPTEL</sequence>
<feature type="binding site" evidence="6">
    <location>
        <position position="48"/>
    </location>
    <ligand>
        <name>Zn(2+)</name>
        <dbReference type="ChEBI" id="CHEBI:29105"/>
    </ligand>
</feature>
<dbReference type="GO" id="GO:0030091">
    <property type="term" value="P:protein repair"/>
    <property type="evidence" value="ECO:0007669"/>
    <property type="project" value="InterPro"/>
</dbReference>
<evidence type="ECO:0000256" key="3">
    <source>
        <dbReference type="ARBA" id="ARBA00022833"/>
    </source>
</evidence>
<evidence type="ECO:0000313" key="8">
    <source>
        <dbReference type="EMBL" id="PIT97911.1"/>
    </source>
</evidence>
<comment type="similarity">
    <text evidence="1 6">Belongs to the MsrB Met sulfoxide reductase family.</text>
</comment>
<comment type="catalytic activity">
    <reaction evidence="5 6">
        <text>L-methionyl-[protein] + [thioredoxin]-disulfide + H2O = L-methionyl-(R)-S-oxide-[protein] + [thioredoxin]-dithiol</text>
        <dbReference type="Rhea" id="RHEA:24164"/>
        <dbReference type="Rhea" id="RHEA-COMP:10698"/>
        <dbReference type="Rhea" id="RHEA-COMP:10700"/>
        <dbReference type="Rhea" id="RHEA-COMP:12313"/>
        <dbReference type="Rhea" id="RHEA-COMP:12314"/>
        <dbReference type="ChEBI" id="CHEBI:15377"/>
        <dbReference type="ChEBI" id="CHEBI:16044"/>
        <dbReference type="ChEBI" id="CHEBI:29950"/>
        <dbReference type="ChEBI" id="CHEBI:45764"/>
        <dbReference type="ChEBI" id="CHEBI:50058"/>
        <dbReference type="EC" id="1.8.4.12"/>
    </reaction>
</comment>
<evidence type="ECO:0000256" key="1">
    <source>
        <dbReference type="ARBA" id="ARBA00007174"/>
    </source>
</evidence>
<dbReference type="GO" id="GO:0008270">
    <property type="term" value="F:zinc ion binding"/>
    <property type="evidence" value="ECO:0007669"/>
    <property type="project" value="UniProtKB-UniRule"/>
</dbReference>
<dbReference type="FunFam" id="2.170.150.20:FF:000001">
    <property type="entry name" value="Peptide methionine sulfoxide reductase MsrB"/>
    <property type="match status" value="1"/>
</dbReference>